<dbReference type="KEGG" id="vg:26630654"/>
<proteinExistence type="predicted"/>
<protein>
    <submittedName>
        <fullName evidence="1">Uncharacterized protein</fullName>
    </submittedName>
</protein>
<dbReference type="InterPro" id="IPR035344">
    <property type="entry name" value="Gp52"/>
</dbReference>
<dbReference type="EMBL" id="KT184694">
    <property type="protein sequence ID" value="AKQ07618.1"/>
    <property type="molecule type" value="Genomic_DNA"/>
</dbReference>
<dbReference type="RefSeq" id="YP_009204140.1">
    <property type="nucleotide sequence ID" value="NC_028860.1"/>
</dbReference>
<evidence type="ECO:0000313" key="1">
    <source>
        <dbReference type="EMBL" id="AKQ07618.1"/>
    </source>
</evidence>
<dbReference type="GeneID" id="26630654"/>
<sequence>MHHLLDSTFNGMGGSELYRRELVPDAFPHQKPMLIDNWSDEDREMYVGGEYVK</sequence>
<name>A0A0H4TH58_9CAUD</name>
<organism evidence="1 2">
    <name type="scientific">Mycobacterium phage Smeadley</name>
    <dbReference type="NCBI Taxonomy" id="1673873"/>
    <lineage>
        <taxon>Viruses</taxon>
        <taxon>Duplodnaviria</taxon>
        <taxon>Heunggongvirae</taxon>
        <taxon>Uroviricota</taxon>
        <taxon>Caudoviricetes</taxon>
        <taxon>Fromanvirus</taxon>
        <taxon>Fromanvirus astro</taxon>
    </lineage>
</organism>
<dbReference type="Pfam" id="PF17468">
    <property type="entry name" value="GP52"/>
    <property type="match status" value="1"/>
</dbReference>
<evidence type="ECO:0000313" key="2">
    <source>
        <dbReference type="Proteomes" id="UP000204421"/>
    </source>
</evidence>
<dbReference type="Proteomes" id="UP000204421">
    <property type="component" value="Segment"/>
</dbReference>
<dbReference type="OrthoDB" id="24282at10239"/>
<reference evidence="1 2" key="1">
    <citation type="submission" date="2015-06" db="EMBL/GenBank/DDBJ databases">
        <authorList>
            <person name="Akther S."/>
            <person name="Anaya M."/>
            <person name="Carvajal B."/>
            <person name="Chen Y."/>
            <person name="Estrada B."/>
            <person name="Gedeon F."/>
            <person name="Golebiewska U.P."/>
            <person name="Gu W."/>
            <person name="Hernandez A."/>
            <person name="Islam T."/>
            <person name="Jin Y."/>
            <person name="Jung S.M.I.N."/>
            <person name="Nieves W."/>
            <person name="Patel N."/>
            <person name="Qu S."/>
            <person name="Sookdeo T."/>
            <person name="Tobar N."/>
            <person name="Victor W."/>
            <person name="Serrano M.G."/>
            <person name="Buck G."/>
            <person name="Lee V."/>
            <person name="Wang Y."/>
            <person name="Carvalho R."/>
            <person name="Voegtly L."/>
            <person name="Shi R."/>
            <person name="Duckworth R."/>
            <person name="Johnson A."/>
            <person name="Loviza R."/>
            <person name="Walstead R."/>
            <person name="Shah Z."/>
            <person name="Kiflezghi M."/>
            <person name="Wade K."/>
            <person name="Delesalle V.A."/>
            <person name="Bradley K.W."/>
            <person name="Asai D.J."/>
            <person name="Bowman C.A."/>
            <person name="Russell D.A."/>
            <person name="Pope W.H."/>
            <person name="Jacobs-Sera D."/>
            <person name="Hendrix R.W."/>
            <person name="Hatfull G.F."/>
        </authorList>
    </citation>
    <scope>NUCLEOTIDE SEQUENCE [LARGE SCALE GENOMIC DNA]</scope>
</reference>
<gene>
    <name evidence="1" type="ORF">SEA_SMEADLEY_50</name>
</gene>
<accession>A0A0H4TH58</accession>